<dbReference type="Proteomes" id="UP000550260">
    <property type="component" value="Unassembled WGS sequence"/>
</dbReference>
<evidence type="ECO:0000256" key="3">
    <source>
        <dbReference type="ARBA" id="ARBA00023163"/>
    </source>
</evidence>
<evidence type="ECO:0000259" key="4">
    <source>
        <dbReference type="PROSITE" id="PS51077"/>
    </source>
</evidence>
<dbReference type="GO" id="GO:0045892">
    <property type="term" value="P:negative regulation of DNA-templated transcription"/>
    <property type="evidence" value="ECO:0007669"/>
    <property type="project" value="TreeGrafter"/>
</dbReference>
<feature type="domain" description="HTH iclR-type" evidence="4">
    <location>
        <begin position="12"/>
        <end position="72"/>
    </location>
</feature>
<dbReference type="PANTHER" id="PTHR30136:SF34">
    <property type="entry name" value="TRANSCRIPTIONAL REGULATOR"/>
    <property type="match status" value="1"/>
</dbReference>
<dbReference type="RefSeq" id="WP_183125553.1">
    <property type="nucleotide sequence ID" value="NZ_JACJHR010000046.1"/>
</dbReference>
<dbReference type="EMBL" id="JACJHR010000046">
    <property type="protein sequence ID" value="MBB2502976.1"/>
    <property type="molecule type" value="Genomic_DNA"/>
</dbReference>
<comment type="caution">
    <text evidence="6">The sequence shown here is derived from an EMBL/GenBank/DDBJ whole genome shotgun (WGS) entry which is preliminary data.</text>
</comment>
<evidence type="ECO:0000256" key="1">
    <source>
        <dbReference type="ARBA" id="ARBA00023015"/>
    </source>
</evidence>
<dbReference type="SUPFAM" id="SSF46785">
    <property type="entry name" value="Winged helix' DNA-binding domain"/>
    <property type="match status" value="1"/>
</dbReference>
<dbReference type="InterPro" id="IPR050707">
    <property type="entry name" value="HTH_MetabolicPath_Reg"/>
</dbReference>
<reference evidence="6 7" key="1">
    <citation type="submission" date="2020-08" db="EMBL/GenBank/DDBJ databases">
        <title>Amycolatopsis echigonensis JCM 21831.</title>
        <authorList>
            <person name="Tedsree N."/>
            <person name="Kuncharoen N."/>
            <person name="Likhitwitayawuid K."/>
            <person name="Tanasupawat S."/>
        </authorList>
    </citation>
    <scope>NUCLEOTIDE SEQUENCE [LARGE SCALE GENOMIC DNA]</scope>
    <source>
        <strain evidence="6 7">JCM 21831</strain>
    </source>
</reference>
<keyword evidence="3" id="KW-0804">Transcription</keyword>
<proteinExistence type="predicted"/>
<evidence type="ECO:0000259" key="5">
    <source>
        <dbReference type="PROSITE" id="PS51078"/>
    </source>
</evidence>
<evidence type="ECO:0000313" key="6">
    <source>
        <dbReference type="EMBL" id="MBB2502976.1"/>
    </source>
</evidence>
<dbReference type="InterPro" id="IPR036388">
    <property type="entry name" value="WH-like_DNA-bd_sf"/>
</dbReference>
<dbReference type="PROSITE" id="PS51077">
    <property type="entry name" value="HTH_ICLR"/>
    <property type="match status" value="1"/>
</dbReference>
<name>A0A8E1W2W9_9PSEU</name>
<dbReference type="Gene3D" id="3.30.450.40">
    <property type="match status" value="1"/>
</dbReference>
<organism evidence="6 7">
    <name type="scientific">Amycolatopsis echigonensis</name>
    <dbReference type="NCBI Taxonomy" id="2576905"/>
    <lineage>
        <taxon>Bacteria</taxon>
        <taxon>Bacillati</taxon>
        <taxon>Actinomycetota</taxon>
        <taxon>Actinomycetes</taxon>
        <taxon>Pseudonocardiales</taxon>
        <taxon>Pseudonocardiaceae</taxon>
        <taxon>Amycolatopsis</taxon>
    </lineage>
</organism>
<dbReference type="Pfam" id="PF01614">
    <property type="entry name" value="IclR_C"/>
    <property type="match status" value="1"/>
</dbReference>
<protein>
    <submittedName>
        <fullName evidence="6">Helix-turn-helix domain-containing protein</fullName>
    </submittedName>
</protein>
<dbReference type="InterPro" id="IPR036390">
    <property type="entry name" value="WH_DNA-bd_sf"/>
</dbReference>
<dbReference type="InterPro" id="IPR014757">
    <property type="entry name" value="Tscrpt_reg_IclR_C"/>
</dbReference>
<dbReference type="SUPFAM" id="SSF55781">
    <property type="entry name" value="GAF domain-like"/>
    <property type="match status" value="1"/>
</dbReference>
<sequence length="272" mass="30043">MERKPVNERDFVQSIERGFAVLNAFDEQHPRMGMPEVAQRTGLSRPATRRILLTLQELGYLANAGGTWFLTPLVLTLAQRYSASHSMIEWAQPLLLRLAEETQESASLATLVGTEVVYVARVQVRRILSNTVDVGSRMPTTATSTGRVLMAWRGPDFLAKVIAEQGMPRLTAHTVIDPARLADILREVRQQGYCMVESELEMGLLAASVPVRDVSGEVTAAIAYSTSLGRFTREHVETKVIPLMLDIAGELSRLLGHGSAGKTPRPERDAFY</sequence>
<dbReference type="PANTHER" id="PTHR30136">
    <property type="entry name" value="HELIX-TURN-HELIX TRANSCRIPTIONAL REGULATOR, ICLR FAMILY"/>
    <property type="match status" value="1"/>
</dbReference>
<dbReference type="AlphaFoldDB" id="A0A8E1W2W9"/>
<keyword evidence="2" id="KW-0238">DNA-binding</keyword>
<dbReference type="Pfam" id="PF09339">
    <property type="entry name" value="HTH_IclR"/>
    <property type="match status" value="1"/>
</dbReference>
<dbReference type="PROSITE" id="PS51078">
    <property type="entry name" value="ICLR_ED"/>
    <property type="match status" value="1"/>
</dbReference>
<dbReference type="Gene3D" id="1.10.10.10">
    <property type="entry name" value="Winged helix-like DNA-binding domain superfamily/Winged helix DNA-binding domain"/>
    <property type="match status" value="1"/>
</dbReference>
<gene>
    <name evidence="6" type="ORF">H5411_28055</name>
</gene>
<dbReference type="GO" id="GO:0003700">
    <property type="term" value="F:DNA-binding transcription factor activity"/>
    <property type="evidence" value="ECO:0007669"/>
    <property type="project" value="TreeGrafter"/>
</dbReference>
<keyword evidence="1" id="KW-0805">Transcription regulation</keyword>
<dbReference type="InterPro" id="IPR029016">
    <property type="entry name" value="GAF-like_dom_sf"/>
</dbReference>
<evidence type="ECO:0000313" key="7">
    <source>
        <dbReference type="Proteomes" id="UP000550260"/>
    </source>
</evidence>
<evidence type="ECO:0000256" key="2">
    <source>
        <dbReference type="ARBA" id="ARBA00023125"/>
    </source>
</evidence>
<dbReference type="GO" id="GO:0003677">
    <property type="term" value="F:DNA binding"/>
    <property type="evidence" value="ECO:0007669"/>
    <property type="project" value="UniProtKB-KW"/>
</dbReference>
<feature type="domain" description="IclR-ED" evidence="5">
    <location>
        <begin position="73"/>
        <end position="257"/>
    </location>
</feature>
<accession>A0A8E1W2W9</accession>
<dbReference type="InterPro" id="IPR005471">
    <property type="entry name" value="Tscrpt_reg_IclR_N"/>
</dbReference>
<dbReference type="SMART" id="SM00346">
    <property type="entry name" value="HTH_ICLR"/>
    <property type="match status" value="1"/>
</dbReference>